<dbReference type="InterPro" id="IPR037359">
    <property type="entry name" value="NST/OST"/>
</dbReference>
<evidence type="ECO:0000256" key="2">
    <source>
        <dbReference type="ARBA" id="ARBA00023180"/>
    </source>
</evidence>
<dbReference type="Gene3D" id="3.40.50.300">
    <property type="entry name" value="P-loop containing nucleotide triphosphate hydrolases"/>
    <property type="match status" value="1"/>
</dbReference>
<feature type="domain" description="Sulfotransferase" evidence="3">
    <location>
        <begin position="10"/>
        <end position="268"/>
    </location>
</feature>
<dbReference type="EMBL" id="CP118605">
    <property type="protein sequence ID" value="WGL15257.1"/>
    <property type="molecule type" value="Genomic_DNA"/>
</dbReference>
<keyword evidence="2" id="KW-0325">Glycoprotein</keyword>
<dbReference type="SUPFAM" id="SSF52540">
    <property type="entry name" value="P-loop containing nucleoside triphosphate hydrolases"/>
    <property type="match status" value="1"/>
</dbReference>
<name>A0ABY8NBT8_9GAMM</name>
<dbReference type="Pfam" id="PF00685">
    <property type="entry name" value="Sulfotransfer_1"/>
    <property type="match status" value="1"/>
</dbReference>
<proteinExistence type="predicted"/>
<gene>
    <name evidence="4" type="ORF">PVT68_10790</name>
</gene>
<evidence type="ECO:0000313" key="5">
    <source>
        <dbReference type="Proteomes" id="UP001236500"/>
    </source>
</evidence>
<protein>
    <submittedName>
        <fullName evidence="4">Sulfotransferase domain-containing protein</fullName>
    </submittedName>
</protein>
<evidence type="ECO:0000313" key="4">
    <source>
        <dbReference type="EMBL" id="WGL15257.1"/>
    </source>
</evidence>
<keyword evidence="5" id="KW-1185">Reference proteome</keyword>
<dbReference type="InterPro" id="IPR000863">
    <property type="entry name" value="Sulfotransferase_dom"/>
</dbReference>
<dbReference type="PANTHER" id="PTHR10605">
    <property type="entry name" value="HEPARAN SULFATE SULFOTRANSFERASE"/>
    <property type="match status" value="1"/>
</dbReference>
<sequence length="307" mass="35847">MNSSAGVKLPHFVIIGAMKSATTTIYEQLRLLDGVYMPELKEPNFFSDDSQYQQGLNWYLKLFEPAKDTDIIGEASTHYTKIPIYPNTLKRMSEVLPSVKIIYIMRDPIDRLISQYIHEWSCNNIHDEINRAVNKFPELIRYSCYAEQLKPFIDQYGVENILPVFFERIKKFPEDELVRIAKFIGYKGHAQWRESVSRANVSSERLRTNKFTNFLITNPILAAIRNSLIPHFIRDSVKSKMRMNNRPELTKTTKSKLEIIFNDDLSKLGTLLGITLTSDNYKSQVITQSLEWKIKKEQKMAARKYEY</sequence>
<dbReference type="Proteomes" id="UP001236500">
    <property type="component" value="Chromosome"/>
</dbReference>
<keyword evidence="1" id="KW-0808">Transferase</keyword>
<dbReference type="PANTHER" id="PTHR10605:SF56">
    <property type="entry name" value="BIFUNCTIONAL HEPARAN SULFATE N-DEACETYLASE_N-SULFOTRANSFERASE"/>
    <property type="match status" value="1"/>
</dbReference>
<evidence type="ECO:0000256" key="1">
    <source>
        <dbReference type="ARBA" id="ARBA00022679"/>
    </source>
</evidence>
<dbReference type="RefSeq" id="WP_280317930.1">
    <property type="nucleotide sequence ID" value="NZ_CP118605.1"/>
</dbReference>
<organism evidence="4 5">
    <name type="scientific">Microbulbifer bruguierae</name>
    <dbReference type="NCBI Taxonomy" id="3029061"/>
    <lineage>
        <taxon>Bacteria</taxon>
        <taxon>Pseudomonadati</taxon>
        <taxon>Pseudomonadota</taxon>
        <taxon>Gammaproteobacteria</taxon>
        <taxon>Cellvibrionales</taxon>
        <taxon>Microbulbiferaceae</taxon>
        <taxon>Microbulbifer</taxon>
    </lineage>
</organism>
<accession>A0ABY8NBT8</accession>
<dbReference type="InterPro" id="IPR027417">
    <property type="entry name" value="P-loop_NTPase"/>
</dbReference>
<reference evidence="4 5" key="1">
    <citation type="submission" date="2023-02" db="EMBL/GenBank/DDBJ databases">
        <title>Description and genomic characterization of Microbulbifer bruguierae sp. nov., isolated from the sediment of mangrove plant Bruguiera sexangula.</title>
        <authorList>
            <person name="Long M."/>
        </authorList>
    </citation>
    <scope>NUCLEOTIDE SEQUENCE [LARGE SCALE GENOMIC DNA]</scope>
    <source>
        <strain evidence="4 5">H12</strain>
    </source>
</reference>
<evidence type="ECO:0000259" key="3">
    <source>
        <dbReference type="Pfam" id="PF00685"/>
    </source>
</evidence>